<keyword evidence="2" id="KW-1185">Reference proteome</keyword>
<comment type="caution">
    <text evidence="1">The sequence shown here is derived from an EMBL/GenBank/DDBJ whole genome shotgun (WGS) entry which is preliminary data.</text>
</comment>
<dbReference type="EMBL" id="RKLV01000015">
    <property type="protein sequence ID" value="MCX2819968.1"/>
    <property type="molecule type" value="Genomic_DNA"/>
</dbReference>
<organism evidence="1 2">
    <name type="scientific">Halorutilus salinus</name>
    <dbReference type="NCBI Taxonomy" id="2487751"/>
    <lineage>
        <taxon>Archaea</taxon>
        <taxon>Methanobacteriati</taxon>
        <taxon>Methanobacteriota</taxon>
        <taxon>Stenosarchaea group</taxon>
        <taxon>Halobacteria</taxon>
        <taxon>Halorutilales</taxon>
        <taxon>Halorutilaceae</taxon>
        <taxon>Halorutilus</taxon>
    </lineage>
</organism>
<sequence length="104" mass="11027">MNKAVPVVVLLALLAHPVSADGGSVSVETVSVTDTQNETTVTVRYDTPVTTKINTYLFGSEELQDDLVDSVGIDGEHVEFESLDTGSAEILYDGEAELNLSVPS</sequence>
<accession>A0A9Q4GJI8</accession>
<proteinExistence type="predicted"/>
<dbReference type="RefSeq" id="WP_266088712.1">
    <property type="nucleotide sequence ID" value="NZ_RKLV01000015.1"/>
</dbReference>
<dbReference type="AlphaFoldDB" id="A0A9Q4GJI8"/>
<dbReference type="Proteomes" id="UP001149411">
    <property type="component" value="Unassembled WGS sequence"/>
</dbReference>
<evidence type="ECO:0000313" key="2">
    <source>
        <dbReference type="Proteomes" id="UP001149411"/>
    </source>
</evidence>
<name>A0A9Q4GJI8_9EURY</name>
<gene>
    <name evidence="1" type="ORF">EGH25_11465</name>
</gene>
<protein>
    <submittedName>
        <fullName evidence="1">Uncharacterized protein</fullName>
    </submittedName>
</protein>
<evidence type="ECO:0000313" key="1">
    <source>
        <dbReference type="EMBL" id="MCX2819968.1"/>
    </source>
</evidence>
<reference evidence="1" key="1">
    <citation type="submission" date="2022-09" db="EMBL/GenBank/DDBJ databases">
        <title>Haloadaptaus new haloarchaeum isolated from saline soil.</title>
        <authorList>
            <person name="Duran-Viseras A."/>
            <person name="Sanchez-Porro C."/>
            <person name="Ventosa A."/>
        </authorList>
    </citation>
    <scope>NUCLEOTIDE SEQUENCE</scope>
    <source>
        <strain evidence="1">F3-133</strain>
    </source>
</reference>